<dbReference type="AlphaFoldDB" id="A0A0G0BC71"/>
<dbReference type="PANTHER" id="PTHR30518">
    <property type="entry name" value="ENDOLYTIC MUREIN TRANSGLYCOSYLASE"/>
    <property type="match status" value="1"/>
</dbReference>
<protein>
    <recommendedName>
        <fullName evidence="7">Endolytic murein transglycosylase</fullName>
        <ecNumber evidence="7">4.2.2.29</ecNumber>
    </recommendedName>
    <alternativeName>
        <fullName evidence="7">Peptidoglycan lytic transglycosylase</fullName>
    </alternativeName>
    <alternativeName>
        <fullName evidence="7">Peptidoglycan polymerization terminase</fullName>
    </alternativeName>
</protein>
<keyword evidence="2 7" id="KW-0812">Transmembrane</keyword>
<evidence type="ECO:0000256" key="1">
    <source>
        <dbReference type="ARBA" id="ARBA00022475"/>
    </source>
</evidence>
<evidence type="ECO:0000256" key="3">
    <source>
        <dbReference type="ARBA" id="ARBA00022989"/>
    </source>
</evidence>
<evidence type="ECO:0000313" key="10">
    <source>
        <dbReference type="Proteomes" id="UP000034952"/>
    </source>
</evidence>
<keyword evidence="4 7" id="KW-0472">Membrane</keyword>
<dbReference type="GO" id="GO:0005886">
    <property type="term" value="C:plasma membrane"/>
    <property type="evidence" value="ECO:0007669"/>
    <property type="project" value="UniProtKB-SubCell"/>
</dbReference>
<dbReference type="HAMAP" id="MF_02065">
    <property type="entry name" value="MltG"/>
    <property type="match status" value="1"/>
</dbReference>
<evidence type="ECO:0000256" key="5">
    <source>
        <dbReference type="ARBA" id="ARBA00023239"/>
    </source>
</evidence>
<dbReference type="GO" id="GO:0009252">
    <property type="term" value="P:peptidoglycan biosynthetic process"/>
    <property type="evidence" value="ECO:0007669"/>
    <property type="project" value="UniProtKB-UniRule"/>
</dbReference>
<sequence>MQSWIKNILIAVMFIIFSVGGYLLYPKLNKNVIIPQREDAETALNSENSPEETKTNAVEPTALTPKKEDNIPPPEPPLPVGTDRFTISLTNTNEEIASNLLKAEFIANKESFITILNKEKVAITPGAYKLSKVMTPSQINKVLHNKPYMKWVVIKPGLRKEEIATILSGTLGWTSKQKNNWIKVDTNTSPEYTEGVYYPDTYLIPVDEEPSLVAKRLISKFNENFSTYLPQFTAKNIKWARALTLASIVQREASGTSDMPLVAGILWNRLNQNMALSVDATLQYIRGDIGKGWWAPITVADKQTDSPFNTYKYKGLPPHPISNPGISAIEAVLNPKVTDCLYYLHDKNRVTHCAKTYEEHQQNIETYLIGDNTIPS</sequence>
<organism evidence="9 10">
    <name type="scientific">Candidatus Nomurabacteria bacterium GW2011_GWE1_35_16</name>
    <dbReference type="NCBI Taxonomy" id="1618761"/>
    <lineage>
        <taxon>Bacteria</taxon>
        <taxon>Candidatus Nomuraibacteriota</taxon>
    </lineage>
</organism>
<comment type="similarity">
    <text evidence="7">Belongs to the transglycosylase MltG family.</text>
</comment>
<evidence type="ECO:0000256" key="4">
    <source>
        <dbReference type="ARBA" id="ARBA00023136"/>
    </source>
</evidence>
<comment type="catalytic activity">
    <reaction evidence="7">
        <text>a peptidoglycan chain = a peptidoglycan chain with N-acetyl-1,6-anhydromuramyl-[peptide] at the reducing end + a peptidoglycan chain with N-acetylglucosamine at the non-reducing end.</text>
        <dbReference type="EC" id="4.2.2.29"/>
    </reaction>
</comment>
<feature type="region of interest" description="Disordered" evidence="8">
    <location>
        <begin position="42"/>
        <end position="80"/>
    </location>
</feature>
<proteinExistence type="inferred from homology"/>
<feature type="site" description="Important for catalytic activity" evidence="7">
    <location>
        <position position="252"/>
    </location>
</feature>
<dbReference type="GO" id="GO:0008932">
    <property type="term" value="F:lytic endotransglycosylase activity"/>
    <property type="evidence" value="ECO:0007669"/>
    <property type="project" value="UniProtKB-UniRule"/>
</dbReference>
<keyword evidence="5 7" id="KW-0456">Lyase</keyword>
<dbReference type="EC" id="4.2.2.29" evidence="7"/>
<gene>
    <name evidence="7" type="primary">mltG</name>
    <name evidence="9" type="ORF">UR64_C0001G0063</name>
</gene>
<evidence type="ECO:0000256" key="7">
    <source>
        <dbReference type="HAMAP-Rule" id="MF_02065"/>
    </source>
</evidence>
<reference evidence="9 10" key="1">
    <citation type="journal article" date="2015" name="Nature">
        <title>rRNA introns, odd ribosomes, and small enigmatic genomes across a large radiation of phyla.</title>
        <authorList>
            <person name="Brown C.T."/>
            <person name="Hug L.A."/>
            <person name="Thomas B.C."/>
            <person name="Sharon I."/>
            <person name="Castelle C.J."/>
            <person name="Singh A."/>
            <person name="Wilkins M.J."/>
            <person name="Williams K.H."/>
            <person name="Banfield J.F."/>
        </authorList>
    </citation>
    <scope>NUCLEOTIDE SEQUENCE [LARGE SCALE GENOMIC DNA]</scope>
</reference>
<dbReference type="EMBL" id="LBPY01000001">
    <property type="protein sequence ID" value="KKP66984.1"/>
    <property type="molecule type" value="Genomic_DNA"/>
</dbReference>
<evidence type="ECO:0000256" key="8">
    <source>
        <dbReference type="SAM" id="MobiDB-lite"/>
    </source>
</evidence>
<dbReference type="Pfam" id="PF02618">
    <property type="entry name" value="YceG"/>
    <property type="match status" value="1"/>
</dbReference>
<accession>A0A0G0BC71</accession>
<dbReference type="NCBIfam" id="TIGR00247">
    <property type="entry name" value="endolytic transglycosylase MltG"/>
    <property type="match status" value="1"/>
</dbReference>
<dbReference type="InterPro" id="IPR003770">
    <property type="entry name" value="MLTG-like"/>
</dbReference>
<dbReference type="PANTHER" id="PTHR30518:SF2">
    <property type="entry name" value="ENDOLYTIC MUREIN TRANSGLYCOSYLASE"/>
    <property type="match status" value="1"/>
</dbReference>
<feature type="transmembrane region" description="Helical" evidence="7">
    <location>
        <begin position="7"/>
        <end position="25"/>
    </location>
</feature>
<dbReference type="Proteomes" id="UP000034952">
    <property type="component" value="Unassembled WGS sequence"/>
</dbReference>
<evidence type="ECO:0000256" key="2">
    <source>
        <dbReference type="ARBA" id="ARBA00022692"/>
    </source>
</evidence>
<evidence type="ECO:0000256" key="6">
    <source>
        <dbReference type="ARBA" id="ARBA00023316"/>
    </source>
</evidence>
<comment type="caution">
    <text evidence="9">The sequence shown here is derived from an EMBL/GenBank/DDBJ whole genome shotgun (WGS) entry which is preliminary data.</text>
</comment>
<evidence type="ECO:0000313" key="9">
    <source>
        <dbReference type="EMBL" id="KKP66984.1"/>
    </source>
</evidence>
<dbReference type="PATRIC" id="fig|1618761.3.peg.64"/>
<keyword evidence="6 7" id="KW-0961">Cell wall biogenesis/degradation</keyword>
<comment type="subcellular location">
    <subcellularLocation>
        <location evidence="7">Cell membrane</location>
        <topology evidence="7">Single-pass membrane protein</topology>
    </subcellularLocation>
</comment>
<keyword evidence="3 7" id="KW-1133">Transmembrane helix</keyword>
<comment type="function">
    <text evidence="7">Functions as a peptidoglycan terminase that cleaves nascent peptidoglycan strands endolytically to terminate their elongation.</text>
</comment>
<dbReference type="GO" id="GO:0071555">
    <property type="term" value="P:cell wall organization"/>
    <property type="evidence" value="ECO:0007669"/>
    <property type="project" value="UniProtKB-KW"/>
</dbReference>
<keyword evidence="1 7" id="KW-1003">Cell membrane</keyword>
<name>A0A0G0BC71_9BACT</name>